<evidence type="ECO:0000313" key="10">
    <source>
        <dbReference type="EMBL" id="QFF99059.1"/>
    </source>
</evidence>
<evidence type="ECO:0000259" key="9">
    <source>
        <dbReference type="Pfam" id="PF25198"/>
    </source>
</evidence>
<evidence type="ECO:0000256" key="2">
    <source>
        <dbReference type="ARBA" id="ARBA00007886"/>
    </source>
</evidence>
<dbReference type="GO" id="GO:0009847">
    <property type="term" value="P:spore germination"/>
    <property type="evidence" value="ECO:0007669"/>
    <property type="project" value="InterPro"/>
</dbReference>
<dbReference type="PANTHER" id="PTHR35789">
    <property type="entry name" value="SPORE GERMINATION PROTEIN B3"/>
    <property type="match status" value="1"/>
</dbReference>
<gene>
    <name evidence="10" type="ORF">PB01_09590</name>
</gene>
<sequence>MKKGIFILLILILFLSGCWDKRELNELAITVGIGLDKIDDEYLVTAQVAVPSELSSKGGAGHSQITIYQGKGTTVYEAIRQLTKSSPRIIYLGHLQMLIIGESLAREGIGDSLDFLARNWEVRWDFYVAVSKDSTAEKILNVQTPLESVPATDMHFTLLNSDKTYANTTGVTLIDLLTDLEKTGKQPVLTGVYILGDSKSGSNKSNVESIMPSAQIEFDGLAVFKRDKLVGWLSEDDTKSYNSVINHIKRSVSTISCPKKGKANIEVYRFDSKMKGKMNKGKPEIDIHIQVDGDIGAIECEMDLTKEESLHALEKIYKKEEKDSIEKTIKKVQKEIGVDIFGFGAAIYHDDHKAWEKVKDQWDEEFLDVKVNIKVDVELKLIGAINNSFKEKIKD</sequence>
<evidence type="ECO:0000259" key="8">
    <source>
        <dbReference type="Pfam" id="PF05504"/>
    </source>
</evidence>
<feature type="domain" description="Spore germination protein N-terminal" evidence="9">
    <location>
        <begin position="20"/>
        <end position="190"/>
    </location>
</feature>
<evidence type="ECO:0000256" key="7">
    <source>
        <dbReference type="ARBA" id="ARBA00023288"/>
    </source>
</evidence>
<dbReference type="EMBL" id="CP031223">
    <property type="protein sequence ID" value="QFF99059.1"/>
    <property type="molecule type" value="Genomic_DNA"/>
</dbReference>
<keyword evidence="5" id="KW-0472">Membrane</keyword>
<feature type="domain" description="Spore germination GerAC-like C-terminal" evidence="8">
    <location>
        <begin position="219"/>
        <end position="382"/>
    </location>
</feature>
<dbReference type="PROSITE" id="PS51257">
    <property type="entry name" value="PROKAR_LIPOPROTEIN"/>
    <property type="match status" value="1"/>
</dbReference>
<dbReference type="GO" id="GO:0016020">
    <property type="term" value="C:membrane"/>
    <property type="evidence" value="ECO:0007669"/>
    <property type="project" value="UniProtKB-SubCell"/>
</dbReference>
<dbReference type="NCBIfam" id="TIGR02887">
    <property type="entry name" value="spore_ger_x_C"/>
    <property type="match status" value="1"/>
</dbReference>
<keyword evidence="4" id="KW-0732">Signal</keyword>
<dbReference type="OrthoDB" id="9816067at2"/>
<dbReference type="RefSeq" id="WP_151699990.1">
    <property type="nucleotide sequence ID" value="NZ_CP031223.1"/>
</dbReference>
<evidence type="ECO:0000256" key="6">
    <source>
        <dbReference type="ARBA" id="ARBA00023139"/>
    </source>
</evidence>
<dbReference type="KEGG" id="psyo:PB01_09590"/>
<dbReference type="Pfam" id="PF25198">
    <property type="entry name" value="Spore_GerAC_N"/>
    <property type="match status" value="1"/>
</dbReference>
<proteinExistence type="inferred from homology"/>
<dbReference type="Gene3D" id="6.20.190.10">
    <property type="entry name" value="Nutrient germinant receptor protein C, domain 1"/>
    <property type="match status" value="1"/>
</dbReference>
<accession>A0A5J6SMP5</accession>
<keyword evidence="3" id="KW-0309">Germination</keyword>
<comment type="subcellular location">
    <subcellularLocation>
        <location evidence="1">Membrane</location>
        <topology evidence="1">Lipid-anchor</topology>
    </subcellularLocation>
</comment>
<name>A0A5J6SMP5_9BACI</name>
<dbReference type="InterPro" id="IPR057336">
    <property type="entry name" value="GerAC_N"/>
</dbReference>
<dbReference type="InterPro" id="IPR046953">
    <property type="entry name" value="Spore_GerAC-like_C"/>
</dbReference>
<dbReference type="Gene3D" id="3.30.300.210">
    <property type="entry name" value="Nutrient germinant receptor protein C, domain 3"/>
    <property type="match status" value="1"/>
</dbReference>
<organism evidence="10 11">
    <name type="scientific">Psychrobacillus glaciei</name>
    <dbReference type="NCBI Taxonomy" id="2283160"/>
    <lineage>
        <taxon>Bacteria</taxon>
        <taxon>Bacillati</taxon>
        <taxon>Bacillota</taxon>
        <taxon>Bacilli</taxon>
        <taxon>Bacillales</taxon>
        <taxon>Bacillaceae</taxon>
        <taxon>Psychrobacillus</taxon>
    </lineage>
</organism>
<dbReference type="Pfam" id="PF05504">
    <property type="entry name" value="Spore_GerAC"/>
    <property type="match status" value="1"/>
</dbReference>
<dbReference type="InterPro" id="IPR038501">
    <property type="entry name" value="Spore_GerAC_C_sf"/>
</dbReference>
<keyword evidence="11" id="KW-1185">Reference proteome</keyword>
<evidence type="ECO:0000256" key="3">
    <source>
        <dbReference type="ARBA" id="ARBA00022544"/>
    </source>
</evidence>
<dbReference type="Proteomes" id="UP000325517">
    <property type="component" value="Chromosome"/>
</dbReference>
<evidence type="ECO:0000256" key="5">
    <source>
        <dbReference type="ARBA" id="ARBA00023136"/>
    </source>
</evidence>
<dbReference type="InterPro" id="IPR008844">
    <property type="entry name" value="Spore_GerAC-like"/>
</dbReference>
<reference evidence="10 11" key="1">
    <citation type="submission" date="2018-07" db="EMBL/GenBank/DDBJ databases">
        <title>Complete genome sequence of Psychrobacillus sp. PB01, isolated from iceberg, and comparative genome analysis of Psychrobacillus strains.</title>
        <authorList>
            <person name="Lee P.C."/>
        </authorList>
    </citation>
    <scope>NUCLEOTIDE SEQUENCE [LARGE SCALE GENOMIC DNA]</scope>
    <source>
        <strain evidence="10 11">PB01</strain>
    </source>
</reference>
<dbReference type="AlphaFoldDB" id="A0A5J6SMP5"/>
<evidence type="ECO:0000256" key="1">
    <source>
        <dbReference type="ARBA" id="ARBA00004635"/>
    </source>
</evidence>
<keyword evidence="7" id="KW-0449">Lipoprotein</keyword>
<comment type="similarity">
    <text evidence="2">Belongs to the GerABKC lipoprotein family.</text>
</comment>
<dbReference type="PANTHER" id="PTHR35789:SF1">
    <property type="entry name" value="SPORE GERMINATION PROTEIN B3"/>
    <property type="match status" value="1"/>
</dbReference>
<protein>
    <submittedName>
        <fullName evidence="10">Ger(X)C family spore germination protein</fullName>
    </submittedName>
</protein>
<evidence type="ECO:0000256" key="4">
    <source>
        <dbReference type="ARBA" id="ARBA00022729"/>
    </source>
</evidence>
<evidence type="ECO:0000313" key="11">
    <source>
        <dbReference type="Proteomes" id="UP000325517"/>
    </source>
</evidence>
<keyword evidence="6" id="KW-0564">Palmitate</keyword>